<protein>
    <submittedName>
        <fullName evidence="1">Uncharacterized protein</fullName>
    </submittedName>
</protein>
<name>A0A1E7YP93_9PROT</name>
<organism evidence="1 2">
    <name type="scientific">Acidithiobacillus caldus</name>
    <dbReference type="NCBI Taxonomy" id="33059"/>
    <lineage>
        <taxon>Bacteria</taxon>
        <taxon>Pseudomonadati</taxon>
        <taxon>Pseudomonadota</taxon>
        <taxon>Acidithiobacillia</taxon>
        <taxon>Acidithiobacillales</taxon>
        <taxon>Acidithiobacillaceae</taxon>
        <taxon>Acidithiobacillus</taxon>
    </lineage>
</organism>
<comment type="caution">
    <text evidence="1">The sequence shown here is derived from an EMBL/GenBank/DDBJ whole genome shotgun (WGS) entry which is preliminary data.</text>
</comment>
<dbReference type="EMBL" id="LZYE01000087">
    <property type="protein sequence ID" value="OFC37290.1"/>
    <property type="molecule type" value="Genomic_DNA"/>
</dbReference>
<accession>A0A1E7YP93</accession>
<gene>
    <name evidence="1" type="ORF">BAE27_04315</name>
</gene>
<dbReference type="AlphaFoldDB" id="A0A1E7YP93"/>
<proteinExistence type="predicted"/>
<sequence length="80" mass="9116">MMKTKTLPAVGERVHTVDGFRCYRFHPDMRGTVTGIISDEWGTYAQVMMDNGNFRLCPSLCDGPRTQIGWHRLQEKGGEQ</sequence>
<evidence type="ECO:0000313" key="2">
    <source>
        <dbReference type="Proteomes" id="UP000175616"/>
    </source>
</evidence>
<evidence type="ECO:0000313" key="1">
    <source>
        <dbReference type="EMBL" id="OFC37290.1"/>
    </source>
</evidence>
<dbReference type="Proteomes" id="UP000175616">
    <property type="component" value="Unassembled WGS sequence"/>
</dbReference>
<reference evidence="1 2" key="1">
    <citation type="submission" date="2016-06" db="EMBL/GenBank/DDBJ databases">
        <title>Gene turnover analysis identifies the evolutionary adaptation of the extremophile Acidithiobacillus caldus.</title>
        <authorList>
            <person name="Zhang X."/>
        </authorList>
    </citation>
    <scope>NUCLEOTIDE SEQUENCE [LARGE SCALE GENOMIC DNA]</scope>
    <source>
        <strain evidence="1 2">DX</strain>
    </source>
</reference>
<dbReference type="RefSeq" id="WP_070113820.1">
    <property type="nucleotide sequence ID" value="NZ_CP133598.1"/>
</dbReference>